<organism evidence="1">
    <name type="scientific">freshwater metagenome</name>
    <dbReference type="NCBI Taxonomy" id="449393"/>
    <lineage>
        <taxon>unclassified sequences</taxon>
        <taxon>metagenomes</taxon>
        <taxon>ecological metagenomes</taxon>
    </lineage>
</organism>
<dbReference type="EMBL" id="CAEZSH010000165">
    <property type="protein sequence ID" value="CAB4546834.1"/>
    <property type="molecule type" value="Genomic_DNA"/>
</dbReference>
<accession>A0A6J6C6X0</accession>
<proteinExistence type="predicted"/>
<sequence length="134" mass="14737">MGGKFGCLVVNQVTKTFKRLELGRFNLFGEAFDLPEIRNRVSGRRNKKKRGLSVWLDFQRERSGELGVLTEGAQAGETAEVLAMLCKDPAANIRALFAGQHERHGVNQKPGRTKPSAPVFTKCIAELVKTGGQP</sequence>
<evidence type="ECO:0000313" key="1">
    <source>
        <dbReference type="EMBL" id="CAB4546834.1"/>
    </source>
</evidence>
<name>A0A6J6C6X0_9ZZZZ</name>
<gene>
    <name evidence="1" type="ORF">UFOPK1410_01022</name>
</gene>
<protein>
    <submittedName>
        <fullName evidence="1">Unannotated protein</fullName>
    </submittedName>
</protein>
<dbReference type="AlphaFoldDB" id="A0A6J6C6X0"/>
<reference evidence="1" key="1">
    <citation type="submission" date="2020-05" db="EMBL/GenBank/DDBJ databases">
        <authorList>
            <person name="Chiriac C."/>
            <person name="Salcher M."/>
            <person name="Ghai R."/>
            <person name="Kavagutti S V."/>
        </authorList>
    </citation>
    <scope>NUCLEOTIDE SEQUENCE</scope>
</reference>